<sequence>MTPGVLASGVMFSLTSMCLLLRGLQVVLRRADAMPEEELSFSYDSIDPLKLL</sequence>
<protein>
    <submittedName>
        <fullName evidence="2">Uncharacterized protein</fullName>
    </submittedName>
</protein>
<reference evidence="2 3" key="1">
    <citation type="submission" date="2024-01" db="EMBL/GenBank/DDBJ databases">
        <title>Complete genome of Cladobotryum mycophilum ATHUM6906.</title>
        <authorList>
            <person name="Christinaki A.C."/>
            <person name="Myridakis A.I."/>
            <person name="Kouvelis V.N."/>
        </authorList>
    </citation>
    <scope>NUCLEOTIDE SEQUENCE [LARGE SCALE GENOMIC DNA]</scope>
    <source>
        <strain evidence="2 3">ATHUM6906</strain>
    </source>
</reference>
<feature type="transmembrane region" description="Helical" evidence="1">
    <location>
        <begin position="6"/>
        <end position="24"/>
    </location>
</feature>
<evidence type="ECO:0000313" key="3">
    <source>
        <dbReference type="Proteomes" id="UP001338125"/>
    </source>
</evidence>
<accession>A0ABR0SNB5</accession>
<organism evidence="2 3">
    <name type="scientific">Cladobotryum mycophilum</name>
    <dbReference type="NCBI Taxonomy" id="491253"/>
    <lineage>
        <taxon>Eukaryota</taxon>
        <taxon>Fungi</taxon>
        <taxon>Dikarya</taxon>
        <taxon>Ascomycota</taxon>
        <taxon>Pezizomycotina</taxon>
        <taxon>Sordariomycetes</taxon>
        <taxon>Hypocreomycetidae</taxon>
        <taxon>Hypocreales</taxon>
        <taxon>Hypocreaceae</taxon>
        <taxon>Cladobotryum</taxon>
    </lineage>
</organism>
<keyword evidence="3" id="KW-1185">Reference proteome</keyword>
<dbReference type="Proteomes" id="UP001338125">
    <property type="component" value="Unassembled WGS sequence"/>
</dbReference>
<evidence type="ECO:0000313" key="2">
    <source>
        <dbReference type="EMBL" id="KAK5993255.1"/>
    </source>
</evidence>
<name>A0ABR0SNB5_9HYPO</name>
<gene>
    <name evidence="2" type="ORF">PT974_06684</name>
</gene>
<proteinExistence type="predicted"/>
<comment type="caution">
    <text evidence="2">The sequence shown here is derived from an EMBL/GenBank/DDBJ whole genome shotgun (WGS) entry which is preliminary data.</text>
</comment>
<keyword evidence="1" id="KW-0472">Membrane</keyword>
<keyword evidence="1" id="KW-0812">Transmembrane</keyword>
<dbReference type="EMBL" id="JAVFKD010000012">
    <property type="protein sequence ID" value="KAK5993255.1"/>
    <property type="molecule type" value="Genomic_DNA"/>
</dbReference>
<evidence type="ECO:0000256" key="1">
    <source>
        <dbReference type="SAM" id="Phobius"/>
    </source>
</evidence>
<keyword evidence="1" id="KW-1133">Transmembrane helix</keyword>